<gene>
    <name evidence="4" type="ORF">GOQ30_07205</name>
</gene>
<organism evidence="4 5">
    <name type="scientific">Flavobacterium profundi</name>
    <dbReference type="NCBI Taxonomy" id="1774945"/>
    <lineage>
        <taxon>Bacteria</taxon>
        <taxon>Pseudomonadati</taxon>
        <taxon>Bacteroidota</taxon>
        <taxon>Flavobacteriia</taxon>
        <taxon>Flavobacteriales</taxon>
        <taxon>Flavobacteriaceae</taxon>
        <taxon>Flavobacterium</taxon>
    </lineage>
</organism>
<comment type="caution">
    <text evidence="4">The sequence shown here is derived from an EMBL/GenBank/DDBJ whole genome shotgun (WGS) entry which is preliminary data.</text>
</comment>
<keyword evidence="2 3" id="KW-0040">ANK repeat</keyword>
<evidence type="ECO:0000256" key="2">
    <source>
        <dbReference type="ARBA" id="ARBA00023043"/>
    </source>
</evidence>
<keyword evidence="1" id="KW-0677">Repeat</keyword>
<name>A0A6I4IL23_9FLAO</name>
<dbReference type="SMART" id="SM00248">
    <property type="entry name" value="ANK"/>
    <property type="match status" value="7"/>
</dbReference>
<evidence type="ECO:0000313" key="5">
    <source>
        <dbReference type="Proteomes" id="UP000431264"/>
    </source>
</evidence>
<dbReference type="PROSITE" id="PS50297">
    <property type="entry name" value="ANK_REP_REGION"/>
    <property type="match status" value="1"/>
</dbReference>
<protein>
    <submittedName>
        <fullName evidence="4">Uncharacterized protein</fullName>
    </submittedName>
</protein>
<dbReference type="PROSITE" id="PS50088">
    <property type="entry name" value="ANK_REPEAT"/>
    <property type="match status" value="1"/>
</dbReference>
<reference evidence="5" key="1">
    <citation type="submission" date="2019-05" db="EMBL/GenBank/DDBJ databases">
        <title>Flavobacterium profundi sp. nov., isolated from a deep-sea seamount.</title>
        <authorList>
            <person name="Zhang D.-C."/>
        </authorList>
    </citation>
    <scope>NUCLEOTIDE SEQUENCE [LARGE SCALE GENOMIC DNA]</scope>
    <source>
        <strain evidence="5">TP390</strain>
    </source>
</reference>
<proteinExistence type="predicted"/>
<dbReference type="RefSeq" id="WP_140997340.1">
    <property type="nucleotide sequence ID" value="NZ_VDCZ01000004.1"/>
</dbReference>
<dbReference type="AlphaFoldDB" id="A0A6I4IL23"/>
<evidence type="ECO:0000256" key="3">
    <source>
        <dbReference type="PROSITE-ProRule" id="PRU00023"/>
    </source>
</evidence>
<evidence type="ECO:0000313" key="4">
    <source>
        <dbReference type="EMBL" id="MVO08951.1"/>
    </source>
</evidence>
<dbReference type="Proteomes" id="UP000431264">
    <property type="component" value="Unassembled WGS sequence"/>
</dbReference>
<dbReference type="Pfam" id="PF13637">
    <property type="entry name" value="Ank_4"/>
    <property type="match status" value="1"/>
</dbReference>
<dbReference type="InterPro" id="IPR002110">
    <property type="entry name" value="Ankyrin_rpt"/>
</dbReference>
<dbReference type="InterPro" id="IPR036770">
    <property type="entry name" value="Ankyrin_rpt-contain_sf"/>
</dbReference>
<evidence type="ECO:0000256" key="1">
    <source>
        <dbReference type="ARBA" id="ARBA00022737"/>
    </source>
</evidence>
<dbReference type="Gene3D" id="1.25.40.20">
    <property type="entry name" value="Ankyrin repeat-containing domain"/>
    <property type="match status" value="3"/>
</dbReference>
<sequence length="335" mass="38659">MMNKNDDLSIELFNLLDTYKYTLDLVEKAVELLEKGADVNYKQIEYPYETSLYRCLSSGKSEYKLNMVELLIANGADVNLVADIFSPLSQAVMKNDIEIVQLLLKNGANDFSYSLKNAIEQDKIEMVQLLISYGGKCNCFEDYNCSFLEFCNEPFRLKKEDYHYEKTPGLAIAELLISCGANPNGVENGTSSPISEAIRHDFIELVHLLLQNGAVFTDELIFYCNTLEMTNFLLEKDIFDNTFCKNLRGENVLIYNAMQSNYELVHYWINSGIDLYDFDKQGFTAFHYLVMKEKIDVFEQFLPYFDIKKCNAIQPILDLIDHKKMKAQIEEMLID</sequence>
<dbReference type="EMBL" id="WQLW01000004">
    <property type="protein sequence ID" value="MVO08951.1"/>
    <property type="molecule type" value="Genomic_DNA"/>
</dbReference>
<accession>A0A6I4IL23</accession>
<keyword evidence="5" id="KW-1185">Reference proteome</keyword>
<feature type="repeat" description="ANK" evidence="3">
    <location>
        <begin position="83"/>
        <end position="109"/>
    </location>
</feature>
<dbReference type="Pfam" id="PF12796">
    <property type="entry name" value="Ank_2"/>
    <property type="match status" value="1"/>
</dbReference>
<dbReference type="SUPFAM" id="SSF48403">
    <property type="entry name" value="Ankyrin repeat"/>
    <property type="match status" value="1"/>
</dbReference>
<dbReference type="PANTHER" id="PTHR24126">
    <property type="entry name" value="ANKYRIN REPEAT, PH AND SEC7 DOMAIN CONTAINING PROTEIN SECG-RELATED"/>
    <property type="match status" value="1"/>
</dbReference>
<dbReference type="OrthoDB" id="1156759at2"/>